<organism evidence="1 2">
    <name type="scientific">Canna indica</name>
    <name type="common">Indian-shot</name>
    <dbReference type="NCBI Taxonomy" id="4628"/>
    <lineage>
        <taxon>Eukaryota</taxon>
        <taxon>Viridiplantae</taxon>
        <taxon>Streptophyta</taxon>
        <taxon>Embryophyta</taxon>
        <taxon>Tracheophyta</taxon>
        <taxon>Spermatophyta</taxon>
        <taxon>Magnoliopsida</taxon>
        <taxon>Liliopsida</taxon>
        <taxon>Zingiberales</taxon>
        <taxon>Cannaceae</taxon>
        <taxon>Canna</taxon>
    </lineage>
</organism>
<evidence type="ECO:0000313" key="1">
    <source>
        <dbReference type="EMBL" id="WOL13181.1"/>
    </source>
</evidence>
<name>A0AAQ3KVX4_9LILI</name>
<reference evidence="1 2" key="1">
    <citation type="submission" date="2023-10" db="EMBL/GenBank/DDBJ databases">
        <title>Chromosome-scale genome assembly provides insights into flower coloration mechanisms of Canna indica.</title>
        <authorList>
            <person name="Li C."/>
        </authorList>
    </citation>
    <scope>NUCLEOTIDE SEQUENCE [LARGE SCALE GENOMIC DNA]</scope>
    <source>
        <tissue evidence="1">Flower</tissue>
    </source>
</reference>
<proteinExistence type="predicted"/>
<dbReference type="AlphaFoldDB" id="A0AAQ3KVX4"/>
<dbReference type="EMBL" id="CP136896">
    <property type="protein sequence ID" value="WOL13181.1"/>
    <property type="molecule type" value="Genomic_DNA"/>
</dbReference>
<protein>
    <submittedName>
        <fullName evidence="1">Zinc finger protein CONSTANS-LIKE 3-like</fullName>
    </submittedName>
</protein>
<keyword evidence="2" id="KW-1185">Reference proteome</keyword>
<accession>A0AAQ3KVX4</accession>
<sequence length="102" mass="10386">MDGRIRQADGVVSVHAKIVATIGDVGAPPPVSFLPPDGAFELDLVGPKSYYSTYTTDFLSRSVSSLEFRVVPDDGGGGGAKGVMTDAADSQVIGGGGRATDI</sequence>
<evidence type="ECO:0000313" key="2">
    <source>
        <dbReference type="Proteomes" id="UP001327560"/>
    </source>
</evidence>
<gene>
    <name evidence="1" type="ORF">Cni_G21950</name>
</gene>
<dbReference type="Proteomes" id="UP001327560">
    <property type="component" value="Chromosome 7"/>
</dbReference>